<name>A0A0L7L4S3_OPEBR</name>
<dbReference type="Proteomes" id="UP000037510">
    <property type="component" value="Unassembled WGS sequence"/>
</dbReference>
<dbReference type="AlphaFoldDB" id="A0A0L7L4S3"/>
<organism evidence="4 5">
    <name type="scientific">Operophtera brumata</name>
    <name type="common">Winter moth</name>
    <name type="synonym">Phalaena brumata</name>
    <dbReference type="NCBI Taxonomy" id="104452"/>
    <lineage>
        <taxon>Eukaryota</taxon>
        <taxon>Metazoa</taxon>
        <taxon>Ecdysozoa</taxon>
        <taxon>Arthropoda</taxon>
        <taxon>Hexapoda</taxon>
        <taxon>Insecta</taxon>
        <taxon>Pterygota</taxon>
        <taxon>Neoptera</taxon>
        <taxon>Endopterygota</taxon>
        <taxon>Lepidoptera</taxon>
        <taxon>Glossata</taxon>
        <taxon>Ditrysia</taxon>
        <taxon>Geometroidea</taxon>
        <taxon>Geometridae</taxon>
        <taxon>Larentiinae</taxon>
        <taxon>Operophtera</taxon>
    </lineage>
</organism>
<keyword evidence="3" id="KW-1133">Transmembrane helix</keyword>
<feature type="transmembrane region" description="Helical" evidence="3">
    <location>
        <begin position="284"/>
        <end position="308"/>
    </location>
</feature>
<keyword evidence="2" id="KW-0040">ANK repeat</keyword>
<keyword evidence="3" id="KW-0812">Transmembrane</keyword>
<evidence type="ECO:0000313" key="4">
    <source>
        <dbReference type="EMBL" id="KOB70415.1"/>
    </source>
</evidence>
<feature type="transmembrane region" description="Helical" evidence="3">
    <location>
        <begin position="233"/>
        <end position="253"/>
    </location>
</feature>
<dbReference type="GO" id="GO:0016740">
    <property type="term" value="F:transferase activity"/>
    <property type="evidence" value="ECO:0007669"/>
    <property type="project" value="UniProtKB-KW"/>
</dbReference>
<gene>
    <name evidence="4" type="ORF">OBRU01_15318</name>
</gene>
<evidence type="ECO:0000256" key="1">
    <source>
        <dbReference type="ARBA" id="ARBA00022737"/>
    </source>
</evidence>
<feature type="transmembrane region" description="Helical" evidence="3">
    <location>
        <begin position="258"/>
        <end position="278"/>
    </location>
</feature>
<comment type="caution">
    <text evidence="4">The sequence shown here is derived from an EMBL/GenBank/DDBJ whole genome shotgun (WGS) entry which is preliminary data.</text>
</comment>
<evidence type="ECO:0000313" key="5">
    <source>
        <dbReference type="Proteomes" id="UP000037510"/>
    </source>
</evidence>
<keyword evidence="5" id="KW-1185">Reference proteome</keyword>
<dbReference type="PANTHER" id="PTHR24161">
    <property type="entry name" value="ANK_REP_REGION DOMAIN-CONTAINING PROTEIN-RELATED"/>
    <property type="match status" value="1"/>
</dbReference>
<dbReference type="PANTHER" id="PTHR24161:SF85">
    <property type="entry name" value="PALMITOYLTRANSFERASE HIP14"/>
    <property type="match status" value="1"/>
</dbReference>
<evidence type="ECO:0000256" key="2">
    <source>
        <dbReference type="ARBA" id="ARBA00023043"/>
    </source>
</evidence>
<protein>
    <submittedName>
        <fullName evidence="4">Palmitoyltransferase</fullName>
    </submittedName>
</protein>
<dbReference type="Gene3D" id="1.25.40.20">
    <property type="entry name" value="Ankyrin repeat-containing domain"/>
    <property type="match status" value="1"/>
</dbReference>
<keyword evidence="1" id="KW-0677">Repeat</keyword>
<dbReference type="EMBL" id="JTDY01002957">
    <property type="protein sequence ID" value="KOB70415.1"/>
    <property type="molecule type" value="Genomic_DNA"/>
</dbReference>
<dbReference type="STRING" id="104452.A0A0L7L4S3"/>
<feature type="transmembrane region" description="Helical" evidence="3">
    <location>
        <begin position="207"/>
        <end position="227"/>
    </location>
</feature>
<reference evidence="4 5" key="1">
    <citation type="journal article" date="2015" name="Genome Biol. Evol.">
        <title>The genome of winter moth (Operophtera brumata) provides a genomic perspective on sexual dimorphism and phenology.</title>
        <authorList>
            <person name="Derks M.F."/>
            <person name="Smit S."/>
            <person name="Salis L."/>
            <person name="Schijlen E."/>
            <person name="Bossers A."/>
            <person name="Mateman C."/>
            <person name="Pijl A.S."/>
            <person name="de Ridder D."/>
            <person name="Groenen M.A."/>
            <person name="Visser M.E."/>
            <person name="Megens H.J."/>
        </authorList>
    </citation>
    <scope>NUCLEOTIDE SEQUENCE [LARGE SCALE GENOMIC DNA]</scope>
    <source>
        <strain evidence="4">WM2013NL</strain>
        <tissue evidence="4">Head and thorax</tissue>
    </source>
</reference>
<dbReference type="SUPFAM" id="SSF48403">
    <property type="entry name" value="Ankyrin repeat"/>
    <property type="match status" value="1"/>
</dbReference>
<proteinExistence type="predicted"/>
<dbReference type="InterPro" id="IPR036770">
    <property type="entry name" value="Ankyrin_rpt-contain_sf"/>
</dbReference>
<sequence length="369" mass="41262">MLFIYPKRGYSRRYPENSNKNDYIVFLNHNKENTAFTDKDRMALSKGLREHGVSGVMHLRSLNKFKVGITFDLPNNANMFLQNKKLLDQLSLRASIPAGDTEVSAVDPARLLLSLGAAPHPRDTAHGNTALHWAILARNATAISTLVLYGEADLEVANLRGVTPLAMLQSSAESLWIGAKISDKIKERTLLQSRRNIFRRLTYDKKLRWWSVVVIPFLAFYLTGIILETAAPYALKALLLAALLLGMCCWMVWGCVRYLSGACGAPAGWPACGAWVAWVCANALFHLFWVSVLTACQLYLVVCLGMTTNEQLNRARYRHFQARGGRSPFSRGPLHNAADFFQCGLCGLLTPRARDWADADERPMLDQFV</sequence>
<accession>A0A0L7L4S3</accession>
<keyword evidence="3" id="KW-0472">Membrane</keyword>
<keyword evidence="4" id="KW-0808">Transferase</keyword>
<evidence type="ECO:0000256" key="3">
    <source>
        <dbReference type="SAM" id="Phobius"/>
    </source>
</evidence>